<organism evidence="1 2">
    <name type="scientific">Panagrolaimus sp. PS1159</name>
    <dbReference type="NCBI Taxonomy" id="55785"/>
    <lineage>
        <taxon>Eukaryota</taxon>
        <taxon>Metazoa</taxon>
        <taxon>Ecdysozoa</taxon>
        <taxon>Nematoda</taxon>
        <taxon>Chromadorea</taxon>
        <taxon>Rhabditida</taxon>
        <taxon>Tylenchina</taxon>
        <taxon>Panagrolaimomorpha</taxon>
        <taxon>Panagrolaimoidea</taxon>
        <taxon>Panagrolaimidae</taxon>
        <taxon>Panagrolaimus</taxon>
    </lineage>
</organism>
<dbReference type="Proteomes" id="UP000887580">
    <property type="component" value="Unplaced"/>
</dbReference>
<sequence length="1042" mass="117202">MKVRKEGVGVFIRRMESLTSCAETCRSNFDSVENQIFDCHGFSIIGTDLEKRCEFYDESADEIPLHTLTSTNMESKSTYFEKQCMAIPSHCTNGAFSFELQKDRILFVSPIESIVVDDRKRCLNFCLSNPNCHSVNFNQHNGTCQVLDKTCRAVAGGLSQLPGVDHYENTCVQELNRCLPGQRVDFFVTKNAEIGGLDVTIGSMSLRNCMRECIDSTVMFCRSFEFDKTNDECFLVEESSESSIPSATMDLYEPICLSSSIDIPCPGDNVFERIPNVNLVADKFIKHLKGPKVDYCMDDCLNDDECVSIVYDKIAKTCKLYAANRSVPLAKTASDVTTDLYELACDRSAVLKETRKTTLSAQRRETKTILRPFSTEPPPPEDPCGAKLLESDRTLRLEYRNLHHVNVKTQPQCKELCMTAKINCATFGYSDDTKDCLLSTTVVEKNEQYEMITQPKQGYNLYAYMGYRLGSVCHPETTTSQTVREQFFTTVPYTQFTSPTLFTQALQTTPFIRRPQKTTAAAKIETTIETINSAENDFNFDSKWFDITSRKSNEKSESEDFDSGSTPFNEENFLFESIANSVPTTTPLNRALPFTDRPHTTLPISTTTIQNHIQAFDRFNGKKKFFDPKNPPAKNVSDGGRHDFETNNNIFGLPDKEEIPRRLMETSEIRRVNISNVELSAICLEHGINVTFMTKHQYYTGAIYAAERFSQCRILVENKKDFSIFINRPSENNWCNALEVDNMMTVVLVMSNDLVLPFDVTTKDDLFYQITCDYKDEPEMALIHSGVIVGGPEPKSVVSSLRQHDQPTKVALRILKDEHPVHNVFIGEKLTALVESEVNTNRVLVTECNATRVGGREPRPNSVQLIVNGCSLMPQIISNMFTGDHGLQASLTAFRIDGSDQIDIACNVVICRRSCERKETCENVVKRHRRGASFGSPSPVDILSTTDSSFEDMVTVDQRLRVMVDNEEDSDDTIASAEAGKNGSCLDPVYLFIVLGLFLLSVIALALSIFANRCHRHSASDTESFGHVEAIRSIPRLERCNI</sequence>
<reference evidence="2" key="1">
    <citation type="submission" date="2022-11" db="UniProtKB">
        <authorList>
            <consortium name="WormBaseParasite"/>
        </authorList>
    </citation>
    <scope>IDENTIFICATION</scope>
</reference>
<proteinExistence type="predicted"/>
<dbReference type="WBParaSite" id="PS1159_v2.g13127.t1">
    <property type="protein sequence ID" value="PS1159_v2.g13127.t1"/>
    <property type="gene ID" value="PS1159_v2.g13127"/>
</dbReference>
<accession>A0AC35F4S4</accession>
<evidence type="ECO:0000313" key="2">
    <source>
        <dbReference type="WBParaSite" id="PS1159_v2.g13127.t1"/>
    </source>
</evidence>
<protein>
    <submittedName>
        <fullName evidence="2">Uncharacterized protein</fullName>
    </submittedName>
</protein>
<evidence type="ECO:0000313" key="1">
    <source>
        <dbReference type="Proteomes" id="UP000887580"/>
    </source>
</evidence>
<name>A0AC35F4S4_9BILA</name>